<keyword evidence="2" id="KW-1185">Reference proteome</keyword>
<dbReference type="HOGENOM" id="CLU_2797222_0_0_1"/>
<reference evidence="1" key="2">
    <citation type="submission" date="2015-06" db="UniProtKB">
        <authorList>
            <consortium name="EnsemblMetazoa"/>
        </authorList>
    </citation>
    <scope>IDENTIFICATION</scope>
</reference>
<accession>T1KDZ4</accession>
<dbReference type="EMBL" id="CAEY01002033">
    <property type="status" value="NOT_ANNOTATED_CDS"/>
    <property type="molecule type" value="Genomic_DNA"/>
</dbReference>
<dbReference type="Proteomes" id="UP000015104">
    <property type="component" value="Unassembled WGS sequence"/>
</dbReference>
<organism evidence="1 2">
    <name type="scientific">Tetranychus urticae</name>
    <name type="common">Two-spotted spider mite</name>
    <dbReference type="NCBI Taxonomy" id="32264"/>
    <lineage>
        <taxon>Eukaryota</taxon>
        <taxon>Metazoa</taxon>
        <taxon>Ecdysozoa</taxon>
        <taxon>Arthropoda</taxon>
        <taxon>Chelicerata</taxon>
        <taxon>Arachnida</taxon>
        <taxon>Acari</taxon>
        <taxon>Acariformes</taxon>
        <taxon>Trombidiformes</taxon>
        <taxon>Prostigmata</taxon>
        <taxon>Eleutherengona</taxon>
        <taxon>Raphignathae</taxon>
        <taxon>Tetranychoidea</taxon>
        <taxon>Tetranychidae</taxon>
        <taxon>Tetranychus</taxon>
    </lineage>
</organism>
<evidence type="ECO:0000313" key="1">
    <source>
        <dbReference type="EnsemblMetazoa" id="tetur09g04750.1"/>
    </source>
</evidence>
<dbReference type="EnsemblMetazoa" id="tetur09g04750.1">
    <property type="protein sequence ID" value="tetur09g04750.1"/>
    <property type="gene ID" value="tetur09g04750"/>
</dbReference>
<dbReference type="AlphaFoldDB" id="T1KDZ4"/>
<evidence type="ECO:0000313" key="2">
    <source>
        <dbReference type="Proteomes" id="UP000015104"/>
    </source>
</evidence>
<name>T1KDZ4_TETUR</name>
<proteinExistence type="predicted"/>
<protein>
    <submittedName>
        <fullName evidence="1">Uncharacterized protein</fullName>
    </submittedName>
</protein>
<reference evidence="2" key="1">
    <citation type="submission" date="2011-08" db="EMBL/GenBank/DDBJ databases">
        <authorList>
            <person name="Rombauts S."/>
        </authorList>
    </citation>
    <scope>NUCLEOTIDE SEQUENCE</scope>
    <source>
        <strain evidence="2">London</strain>
    </source>
</reference>
<sequence>MKVQLNVMGYLNINEIDLSATQGFNNIVIFPSESDSIGKLVLSISPGQRSLQSTSSLGERKSLILLIH</sequence>